<dbReference type="EMBL" id="JBHTLD010000059">
    <property type="protein sequence ID" value="MFD1186236.1"/>
    <property type="molecule type" value="Genomic_DNA"/>
</dbReference>
<evidence type="ECO:0000313" key="2">
    <source>
        <dbReference type="Proteomes" id="UP001597094"/>
    </source>
</evidence>
<name>A0ABW3SQQ4_9BACT</name>
<comment type="caution">
    <text evidence="1">The sequence shown here is derived from an EMBL/GenBank/DDBJ whole genome shotgun (WGS) entry which is preliminary data.</text>
</comment>
<organism evidence="1 2">
    <name type="scientific">Pontibacter rugosus</name>
    <dbReference type="NCBI Taxonomy" id="1745966"/>
    <lineage>
        <taxon>Bacteria</taxon>
        <taxon>Pseudomonadati</taxon>
        <taxon>Bacteroidota</taxon>
        <taxon>Cytophagia</taxon>
        <taxon>Cytophagales</taxon>
        <taxon>Hymenobacteraceae</taxon>
        <taxon>Pontibacter</taxon>
    </lineage>
</organism>
<dbReference type="Gene3D" id="2.60.40.10">
    <property type="entry name" value="Immunoglobulins"/>
    <property type="match status" value="1"/>
</dbReference>
<dbReference type="InterPro" id="IPR013783">
    <property type="entry name" value="Ig-like_fold"/>
</dbReference>
<accession>A0ABW3SQQ4</accession>
<dbReference type="InterPro" id="IPR036278">
    <property type="entry name" value="Sialidase_sf"/>
</dbReference>
<sequence>MKVRGNLRVESTNGNVLKLGNCNNYEIGSIEIVDGAKVELPANITFKNDLKLVSGTITINGVLNLEGGLELSKGSSINSSTGWSTINFTNTSGENRSSVFSLPTGLDESKALWNINITKGRTISLSSDIELGGRSSANGGSSFVVQDGAKLLLAGRVVRKATNAAFTSFTVMDGGMLGIGHIQGITTGASTGAIRTDIRNFSKKADYMYTGATAQVTGNALPTTVRSLYINAASTVELSQNQVIAEGLHLQAGSLKLGSRSLIVQGDLLVSKGGMTGSNNAVLSIENTGQRTVELPAVTLAKLTINSRDGVNMTGNVAVANELTMQKGILHTRDNAVVLAPTSILNESLTSYILGQVDTEHRTTEVNVPYTFSNVGLTLVYKGVAAGTTAVSRYTGAVTDKPNGILIDRTIKITTAVKTGLDASMSFAFMNHELKGLSADDLVLYRSTDDGVTYTNRGRTTVDRSKGIITLDGIDAFSRWAVGTDPSPLPVELMNFAAVKESSNIAFLTWATASENNNSHFEIERSANGKTWAKIGDVAGAGNSGTKRSYSFSDAGFAHAGAGTVYYRLKQVDFDGTAAFSKVVSLQQATGAVQRIERIVYNPSTQHVIVNYANMSGQPIHVILVNLNGAILLNKTFATEAGKNELLIPLAGQGKGLVVAKAAAGNTTLSTKFIR</sequence>
<reference evidence="2" key="1">
    <citation type="journal article" date="2019" name="Int. J. Syst. Evol. Microbiol.">
        <title>The Global Catalogue of Microorganisms (GCM) 10K type strain sequencing project: providing services to taxonomists for standard genome sequencing and annotation.</title>
        <authorList>
            <consortium name="The Broad Institute Genomics Platform"/>
            <consortium name="The Broad Institute Genome Sequencing Center for Infectious Disease"/>
            <person name="Wu L."/>
            <person name="Ma J."/>
        </authorList>
    </citation>
    <scope>NUCLEOTIDE SEQUENCE [LARGE SCALE GENOMIC DNA]</scope>
    <source>
        <strain evidence="2">JCM 31319</strain>
    </source>
</reference>
<keyword evidence="2" id="KW-1185">Reference proteome</keyword>
<gene>
    <name evidence="1" type="ORF">ACFQ2O_08480</name>
</gene>
<protein>
    <recommendedName>
        <fullName evidence="3">Secreted protein (Por secretion system target)</fullName>
    </recommendedName>
</protein>
<dbReference type="SUPFAM" id="SSF50939">
    <property type="entry name" value="Sialidases"/>
    <property type="match status" value="1"/>
</dbReference>
<evidence type="ECO:0008006" key="3">
    <source>
        <dbReference type="Google" id="ProtNLM"/>
    </source>
</evidence>
<dbReference type="Proteomes" id="UP001597094">
    <property type="component" value="Unassembled WGS sequence"/>
</dbReference>
<evidence type="ECO:0000313" key="1">
    <source>
        <dbReference type="EMBL" id="MFD1186236.1"/>
    </source>
</evidence>
<dbReference type="RefSeq" id="WP_377525646.1">
    <property type="nucleotide sequence ID" value="NZ_JBHTLD010000059.1"/>
</dbReference>
<proteinExistence type="predicted"/>